<proteinExistence type="predicted"/>
<dbReference type="Proteomes" id="UP001500571">
    <property type="component" value="Unassembled WGS sequence"/>
</dbReference>
<comment type="caution">
    <text evidence="1">The sequence shown here is derived from an EMBL/GenBank/DDBJ whole genome shotgun (WGS) entry which is preliminary data.</text>
</comment>
<evidence type="ECO:0008006" key="3">
    <source>
        <dbReference type="Google" id="ProtNLM"/>
    </source>
</evidence>
<reference evidence="1 2" key="1">
    <citation type="journal article" date="2019" name="Int. J. Syst. Evol. Microbiol.">
        <title>The Global Catalogue of Microorganisms (GCM) 10K type strain sequencing project: providing services to taxonomists for standard genome sequencing and annotation.</title>
        <authorList>
            <consortium name="The Broad Institute Genomics Platform"/>
            <consortium name="The Broad Institute Genome Sequencing Center for Infectious Disease"/>
            <person name="Wu L."/>
            <person name="Ma J."/>
        </authorList>
    </citation>
    <scope>NUCLEOTIDE SEQUENCE [LARGE SCALE GENOMIC DNA]</scope>
    <source>
        <strain evidence="1 2">JCM 15309</strain>
    </source>
</reference>
<sequence>MRPITISARLRTPPRLPTVASVLLGLTLGLAPGLSPVGRASAAEPTPAQFAAMGSTRAPAYRLPAGCHWYRYSYHVSPPEPEWSLELFISDAAGVAQASDVVMSGADPTTGSKRFQLCASNTAAPGLFTIRGRLTYRHYATAPLVDQTRDYSGWIATSHFRVTKPGKRHPTAACVRARKKAQRLQTPKARRAAHRACRRH</sequence>
<organism evidence="1 2">
    <name type="scientific">Nocardioides panacihumi</name>
    <dbReference type="NCBI Taxonomy" id="400774"/>
    <lineage>
        <taxon>Bacteria</taxon>
        <taxon>Bacillati</taxon>
        <taxon>Actinomycetota</taxon>
        <taxon>Actinomycetes</taxon>
        <taxon>Propionibacteriales</taxon>
        <taxon>Nocardioidaceae</taxon>
        <taxon>Nocardioides</taxon>
    </lineage>
</organism>
<dbReference type="EMBL" id="BAAAPB010000008">
    <property type="protein sequence ID" value="GAA1976179.1"/>
    <property type="molecule type" value="Genomic_DNA"/>
</dbReference>
<name>A0ABN2RWH2_9ACTN</name>
<keyword evidence="2" id="KW-1185">Reference proteome</keyword>
<protein>
    <recommendedName>
        <fullName evidence="3">Secreted protein</fullName>
    </recommendedName>
</protein>
<dbReference type="RefSeq" id="WP_344048281.1">
    <property type="nucleotide sequence ID" value="NZ_BAAAPB010000008.1"/>
</dbReference>
<gene>
    <name evidence="1" type="ORF">GCM10009798_41710</name>
</gene>
<accession>A0ABN2RWH2</accession>
<evidence type="ECO:0000313" key="1">
    <source>
        <dbReference type="EMBL" id="GAA1976179.1"/>
    </source>
</evidence>
<evidence type="ECO:0000313" key="2">
    <source>
        <dbReference type="Proteomes" id="UP001500571"/>
    </source>
</evidence>